<dbReference type="EMBL" id="FN668646">
    <property type="protein sequence ID" value="CBK21987.2"/>
    <property type="molecule type" value="Genomic_DNA"/>
</dbReference>
<proteinExistence type="predicted"/>
<dbReference type="GO" id="GO:0005741">
    <property type="term" value="C:mitochondrial outer membrane"/>
    <property type="evidence" value="ECO:0007669"/>
    <property type="project" value="InterPro"/>
</dbReference>
<gene>
    <name evidence="1" type="ORF">GSBLH_T00002069001</name>
</gene>
<dbReference type="Proteomes" id="UP000008312">
    <property type="component" value="Unassembled WGS sequence"/>
</dbReference>
<dbReference type="OrthoDB" id="7827681at2759"/>
<sequence length="278" mass="29021">MSKPVYFDDLYKKAKDILNDDYFTGSKLVMKVKHLQGVNLTAEGKSSGGKPVVSKISGDFSPCKYFTVKKVSLDSAGSLVFDADVNDLVRNTTFTLRSSKRMSDSGIEKGLLGVKVCGERGALDCSVDACSGRASCSAVVSAGARALVGAKVQSAETGVSVECGGSFRGEWYEMAGVWSSAGKKGTVGVWAKTGASTRVGAVWEVRSMRSMPRGAVGVVSSLNDATEIRGKVSESGVVSGAVKATVNKKLSLLASAEVDAAHLEGGNHKLGLGLEFIF</sequence>
<evidence type="ECO:0000313" key="1">
    <source>
        <dbReference type="EMBL" id="CBK21987.2"/>
    </source>
</evidence>
<name>D8M1P8_BLAHO</name>
<dbReference type="AlphaFoldDB" id="D8M1P8"/>
<dbReference type="Pfam" id="PF01459">
    <property type="entry name" value="Porin_3"/>
    <property type="match status" value="1"/>
</dbReference>
<organism evidence="1">
    <name type="scientific">Blastocystis hominis</name>
    <dbReference type="NCBI Taxonomy" id="12968"/>
    <lineage>
        <taxon>Eukaryota</taxon>
        <taxon>Sar</taxon>
        <taxon>Stramenopiles</taxon>
        <taxon>Bigyra</taxon>
        <taxon>Opalozoa</taxon>
        <taxon>Opalinata</taxon>
        <taxon>Blastocystidae</taxon>
        <taxon>Blastocystis</taxon>
    </lineage>
</organism>
<dbReference type="PANTHER" id="PTHR11743">
    <property type="entry name" value="VOLTAGE-DEPENDENT ANION-SELECTIVE CHANNEL"/>
    <property type="match status" value="1"/>
</dbReference>
<dbReference type="Gene3D" id="2.40.160.10">
    <property type="entry name" value="Porin"/>
    <property type="match status" value="1"/>
</dbReference>
<dbReference type="GO" id="GO:0008308">
    <property type="term" value="F:voltage-gated monoatomic anion channel activity"/>
    <property type="evidence" value="ECO:0007669"/>
    <property type="project" value="InterPro"/>
</dbReference>
<dbReference type="RefSeq" id="XP_012896035.1">
    <property type="nucleotide sequence ID" value="XM_013040581.1"/>
</dbReference>
<accession>D8M1P8</accession>
<reference evidence="1" key="1">
    <citation type="submission" date="2010-02" db="EMBL/GenBank/DDBJ databases">
        <title>Sequencing and annotation of the Blastocystis hominis genome.</title>
        <authorList>
            <person name="Wincker P."/>
        </authorList>
    </citation>
    <scope>NUCLEOTIDE SEQUENCE</scope>
    <source>
        <strain evidence="1">Singapore isolate B</strain>
    </source>
</reference>
<dbReference type="InterPro" id="IPR023614">
    <property type="entry name" value="Porin_dom_sf"/>
</dbReference>
<dbReference type="InterPro" id="IPR027246">
    <property type="entry name" value="Porin_Euk/Tom40"/>
</dbReference>
<dbReference type="InParanoid" id="D8M1P8"/>
<evidence type="ECO:0000313" key="2">
    <source>
        <dbReference type="Proteomes" id="UP000008312"/>
    </source>
</evidence>
<dbReference type="PANTHER" id="PTHR11743:SF70">
    <property type="entry name" value="GH26960P-RELATED"/>
    <property type="match status" value="1"/>
</dbReference>
<protein>
    <submittedName>
        <fullName evidence="1">Uncharacterized protein</fullName>
    </submittedName>
</protein>
<keyword evidence="2" id="KW-1185">Reference proteome</keyword>
<dbReference type="GeneID" id="24919276"/>
<dbReference type="InterPro" id="IPR001925">
    <property type="entry name" value="Porin_Euk"/>
</dbReference>